<feature type="region of interest" description="Disordered" evidence="1">
    <location>
        <begin position="1"/>
        <end position="59"/>
    </location>
</feature>
<dbReference type="KEGG" id="masz:C9I28_11570"/>
<sequence>MSQPTTPHQPDPSEKGGHMMNEPDIGSGEKTPGEQETDEQIRQIPPNRQSDQSREPGKS</sequence>
<keyword evidence="3" id="KW-1185">Reference proteome</keyword>
<evidence type="ECO:0000313" key="2">
    <source>
        <dbReference type="EMBL" id="AVR96273.1"/>
    </source>
</evidence>
<dbReference type="EMBL" id="CP028324">
    <property type="protein sequence ID" value="AVR96273.1"/>
    <property type="molecule type" value="Genomic_DNA"/>
</dbReference>
<dbReference type="AlphaFoldDB" id="A0A2R4C9K9"/>
<accession>A0A2R4C9K9</accession>
<dbReference type="Proteomes" id="UP000240505">
    <property type="component" value="Chromosome"/>
</dbReference>
<name>A0A2R4C9K9_9BURK</name>
<evidence type="ECO:0000256" key="1">
    <source>
        <dbReference type="SAM" id="MobiDB-lite"/>
    </source>
</evidence>
<proteinExistence type="predicted"/>
<protein>
    <submittedName>
        <fullName evidence="2">Uncharacterized protein</fullName>
    </submittedName>
</protein>
<reference evidence="2 3" key="1">
    <citation type="submission" date="2018-03" db="EMBL/GenBank/DDBJ databases">
        <title>Massilia armeniaca sp. nov., isolated from desert soil.</title>
        <authorList>
            <person name="Huang H."/>
            <person name="Ren M."/>
        </authorList>
    </citation>
    <scope>NUCLEOTIDE SEQUENCE [LARGE SCALE GENOMIC DNA]</scope>
    <source>
        <strain evidence="2 3">ZMN-3</strain>
    </source>
</reference>
<organism evidence="2 3">
    <name type="scientific">Pseudoduganella armeniaca</name>
    <dbReference type="NCBI Taxonomy" id="2072590"/>
    <lineage>
        <taxon>Bacteria</taxon>
        <taxon>Pseudomonadati</taxon>
        <taxon>Pseudomonadota</taxon>
        <taxon>Betaproteobacteria</taxon>
        <taxon>Burkholderiales</taxon>
        <taxon>Oxalobacteraceae</taxon>
        <taxon>Telluria group</taxon>
        <taxon>Pseudoduganella</taxon>
    </lineage>
</organism>
<evidence type="ECO:0000313" key="3">
    <source>
        <dbReference type="Proteomes" id="UP000240505"/>
    </source>
</evidence>
<dbReference type="OrthoDB" id="8779484at2"/>
<dbReference type="RefSeq" id="WP_107141621.1">
    <property type="nucleotide sequence ID" value="NZ_CP028324.1"/>
</dbReference>
<gene>
    <name evidence="2" type="ORF">C9I28_11570</name>
</gene>